<dbReference type="InterPro" id="IPR043502">
    <property type="entry name" value="DNA/RNA_pol_sf"/>
</dbReference>
<name>A0A8C6LSA8_NOTFU</name>
<evidence type="ECO:0000313" key="3">
    <source>
        <dbReference type="Proteomes" id="UP000694548"/>
    </source>
</evidence>
<dbReference type="Proteomes" id="UP000694548">
    <property type="component" value="Chromosome sgr15"/>
</dbReference>
<dbReference type="GeneTree" id="ENSGT01150000286909"/>
<evidence type="ECO:0000259" key="1">
    <source>
        <dbReference type="PROSITE" id="PS50878"/>
    </source>
</evidence>
<dbReference type="AlphaFoldDB" id="A0A8C6LSA8"/>
<dbReference type="InterPro" id="IPR000477">
    <property type="entry name" value="RT_dom"/>
</dbReference>
<dbReference type="Pfam" id="PF00078">
    <property type="entry name" value="RVT_1"/>
    <property type="match status" value="1"/>
</dbReference>
<keyword evidence="3" id="KW-1185">Reference proteome</keyword>
<evidence type="ECO:0000313" key="2">
    <source>
        <dbReference type="Ensembl" id="ENSNFUP00015023349.1"/>
    </source>
</evidence>
<proteinExistence type="predicted"/>
<reference evidence="2" key="3">
    <citation type="submission" date="2025-09" db="UniProtKB">
        <authorList>
            <consortium name="Ensembl"/>
        </authorList>
    </citation>
    <scope>IDENTIFICATION</scope>
</reference>
<dbReference type="SUPFAM" id="SSF56672">
    <property type="entry name" value="DNA/RNA polymerases"/>
    <property type="match status" value="1"/>
</dbReference>
<reference evidence="2" key="2">
    <citation type="submission" date="2025-08" db="UniProtKB">
        <authorList>
            <consortium name="Ensembl"/>
        </authorList>
    </citation>
    <scope>IDENTIFICATION</scope>
</reference>
<dbReference type="PROSITE" id="PS50878">
    <property type="entry name" value="RT_POL"/>
    <property type="match status" value="1"/>
</dbReference>
<organism evidence="2 3">
    <name type="scientific">Nothobranchius furzeri</name>
    <name type="common">Turquoise killifish</name>
    <dbReference type="NCBI Taxonomy" id="105023"/>
    <lineage>
        <taxon>Eukaryota</taxon>
        <taxon>Metazoa</taxon>
        <taxon>Chordata</taxon>
        <taxon>Craniata</taxon>
        <taxon>Vertebrata</taxon>
        <taxon>Euteleostomi</taxon>
        <taxon>Actinopterygii</taxon>
        <taxon>Neopterygii</taxon>
        <taxon>Teleostei</taxon>
        <taxon>Neoteleostei</taxon>
        <taxon>Acanthomorphata</taxon>
        <taxon>Ovalentaria</taxon>
        <taxon>Atherinomorphae</taxon>
        <taxon>Cyprinodontiformes</taxon>
        <taxon>Nothobranchiidae</taxon>
        <taxon>Nothobranchius</taxon>
    </lineage>
</organism>
<dbReference type="Ensembl" id="ENSNFUT00015024424.1">
    <property type="protein sequence ID" value="ENSNFUP00015023349.1"/>
    <property type="gene ID" value="ENSNFUG00015011304.1"/>
</dbReference>
<feature type="domain" description="Reverse transcriptase" evidence="1">
    <location>
        <begin position="150"/>
        <end position="383"/>
    </location>
</feature>
<protein>
    <recommendedName>
        <fullName evidence="1">Reverse transcriptase domain-containing protein</fullName>
    </recommendedName>
</protein>
<reference evidence="2" key="1">
    <citation type="submission" date="2014-08" db="EMBL/GenBank/DDBJ databases">
        <authorList>
            <person name="Senf B."/>
            <person name="Petzold A."/>
            <person name="Downie B.R."/>
            <person name="Koch P."/>
            <person name="Platzer M."/>
        </authorList>
    </citation>
    <scope>NUCLEOTIDE SEQUENCE [LARGE SCALE GENOMIC DNA]</scope>
    <source>
        <strain evidence="2">GRZ</strain>
    </source>
</reference>
<sequence>MSIQLSLYIYIYIHPCIFFHFSRVGSRGQQPKQRGPDFPLPSHLGQLLRGNPKAFHGQVRDIVLPACPGSTFRSPPGWMCLENLTREASRRHPDQMPEPPQLAPLDVEEQRVYIVNSMKTSACPLDILPSSLFKSAFQSIGPSVLSIINASLVTGQVPAYIKNAVFHPLLKKTSLDASLHSSFRPISKLPFISKILEKVVAKQLTAALDEHNIYDSFQSGFRRAHSTETALLRVSNDLLTHSDAGDCSVLVLLDLTAAFDTVDHHLLLERLRDWVGLSGSALEWFSSYLSERSFSVAVSKFRSSTTSLTHGVPQGSVLGPLLFLLYLLPLQHILSSFKGISYHLYADDIQLYISFKPHEMSKLQLLHTCLDSIKTWMVGAFFS</sequence>
<accession>A0A8C6LSA8</accession>
<dbReference type="PANTHER" id="PTHR33332">
    <property type="entry name" value="REVERSE TRANSCRIPTASE DOMAIN-CONTAINING PROTEIN"/>
    <property type="match status" value="1"/>
</dbReference>